<feature type="transmembrane region" description="Helical" evidence="10">
    <location>
        <begin position="132"/>
        <end position="151"/>
    </location>
</feature>
<sequence length="502" mass="55566">MGSLYLLTGFWAGLSGTGLSVLIRLELARPGSFLGDDQLYNSLVTSHGLVMIFFMVMPILVGGFGNWLIPLMMGAVDLIFPRLNNMSYWFLFFSLGLFLLSMHVEGGVGTGWTVYPPLSSFDAHSTPAVDMAALSLHLAGASSIGGSLNYITSMKNMPVKEMRGERLMLFVWSLAVTSVLLLVSLPVLGGGITMLLADRHFGTTFYDPSGGGDPILYQHLFWFFGHPEVYVLILPGFGVVSHVVMHCAGKDESFGALAMSYAMSCIGVMGFLVWGHHMFTVGIDVDSRAYFTAATMIIAVPTGVKVFSWLATLNGSKLLREPALFWVSGFIFLFSLGGLTGVMLSNASLDVALHDTYYVTAHFHYVLSMGVVFAIFGGFQHWAPLFFGYSFHKRWSKAHFFMMFIAVNLTFFPMHFLGLSGMPRRYSDYPTSYMKWHVVASLGSVMGLVSLLYFLFIVWEGMISQRSVIVASNRSSGLEWKSSKVFPVSYHNRKTSVYMIKM</sequence>
<dbReference type="InterPro" id="IPR033944">
    <property type="entry name" value="Cyt_c_oxase_su1_dom"/>
</dbReference>
<comment type="catalytic activity">
    <reaction evidence="9">
        <text>4 Fe(II)-[cytochrome c] + O2 + 8 H(+)(in) = 4 Fe(III)-[cytochrome c] + 2 H2O + 4 H(+)(out)</text>
        <dbReference type="Rhea" id="RHEA:11436"/>
        <dbReference type="Rhea" id="RHEA-COMP:10350"/>
        <dbReference type="Rhea" id="RHEA-COMP:14399"/>
        <dbReference type="ChEBI" id="CHEBI:15377"/>
        <dbReference type="ChEBI" id="CHEBI:15378"/>
        <dbReference type="ChEBI" id="CHEBI:15379"/>
        <dbReference type="ChEBI" id="CHEBI:29033"/>
        <dbReference type="ChEBI" id="CHEBI:29034"/>
        <dbReference type="EC" id="7.1.1.9"/>
    </reaction>
</comment>
<feature type="domain" description="Cytochrome oxidase subunit I profile" evidence="11">
    <location>
        <begin position="1"/>
        <end position="501"/>
    </location>
</feature>
<feature type="transmembrane region" description="Helical" evidence="10">
    <location>
        <begin position="44"/>
        <end position="69"/>
    </location>
</feature>
<evidence type="ECO:0000256" key="7">
    <source>
        <dbReference type="ARBA" id="ARBA00022989"/>
    </source>
</evidence>
<dbReference type="InterPro" id="IPR023615">
    <property type="entry name" value="Cyt_c_Oxase_su1_BS"/>
</dbReference>
<evidence type="ECO:0000256" key="3">
    <source>
        <dbReference type="ARBA" id="ARBA00004673"/>
    </source>
</evidence>
<feature type="transmembrane region" description="Helical" evidence="10">
    <location>
        <begin position="171"/>
        <end position="197"/>
    </location>
</feature>
<dbReference type="InterPro" id="IPR023616">
    <property type="entry name" value="Cyt_c_oxase-like_su1_dom"/>
</dbReference>
<keyword evidence="9" id="KW-0999">Mitochondrion inner membrane</keyword>
<dbReference type="EC" id="7.1.1.9" evidence="9"/>
<dbReference type="PROSITE" id="PS50855">
    <property type="entry name" value="COX1"/>
    <property type="match status" value="1"/>
</dbReference>
<dbReference type="GO" id="GO:0046872">
    <property type="term" value="F:metal ion binding"/>
    <property type="evidence" value="ECO:0007669"/>
    <property type="project" value="UniProtKB-KW"/>
</dbReference>
<evidence type="ECO:0000256" key="5">
    <source>
        <dbReference type="ARBA" id="ARBA00015947"/>
    </source>
</evidence>
<feature type="transmembrane region" description="Helical" evidence="10">
    <location>
        <begin position="89"/>
        <end position="112"/>
    </location>
</feature>
<keyword evidence="9" id="KW-0249">Electron transport</keyword>
<dbReference type="GO" id="GO:0015990">
    <property type="term" value="P:electron transport coupled proton transport"/>
    <property type="evidence" value="ECO:0007669"/>
    <property type="project" value="TreeGrafter"/>
</dbReference>
<dbReference type="GO" id="GO:0005743">
    <property type="term" value="C:mitochondrial inner membrane"/>
    <property type="evidence" value="ECO:0007669"/>
    <property type="project" value="UniProtKB-SubCell"/>
</dbReference>
<dbReference type="Pfam" id="PF00115">
    <property type="entry name" value="COX1"/>
    <property type="match status" value="1"/>
</dbReference>
<protein>
    <recommendedName>
        <fullName evidence="5 9">Cytochrome c oxidase subunit 1</fullName>
        <ecNumber evidence="9">7.1.1.9</ecNumber>
    </recommendedName>
</protein>
<geneLocation type="mitochondrion" evidence="12"/>
<dbReference type="GO" id="GO:0020037">
    <property type="term" value="F:heme binding"/>
    <property type="evidence" value="ECO:0007669"/>
    <property type="project" value="InterPro"/>
</dbReference>
<dbReference type="AlphaFoldDB" id="A0A0R7GSL8"/>
<comment type="similarity">
    <text evidence="4 9">Belongs to the heme-copper respiratory oxidase family.</text>
</comment>
<keyword evidence="6 9" id="KW-0812">Transmembrane</keyword>
<dbReference type="InterPro" id="IPR036927">
    <property type="entry name" value="Cyt_c_oxase-like_su1_sf"/>
</dbReference>
<comment type="subcellular location">
    <subcellularLocation>
        <location evidence="2">Membrane</location>
        <topology evidence="2">Multi-pass membrane protein</topology>
    </subcellularLocation>
    <subcellularLocation>
        <location evidence="9">Mitochondrion inner membrane</location>
        <topology evidence="9">Multi-pass membrane protein</topology>
    </subcellularLocation>
</comment>
<dbReference type="EMBL" id="KP756905">
    <property type="protein sequence ID" value="AKP18677.1"/>
    <property type="molecule type" value="Genomic_DNA"/>
</dbReference>
<dbReference type="GO" id="GO:0045277">
    <property type="term" value="C:respiratory chain complex IV"/>
    <property type="evidence" value="ECO:0007669"/>
    <property type="project" value="InterPro"/>
</dbReference>
<evidence type="ECO:0000313" key="12">
    <source>
        <dbReference type="EMBL" id="AKP18677.1"/>
    </source>
</evidence>
<feature type="transmembrane region" description="Helical" evidence="10">
    <location>
        <begin position="365"/>
        <end position="387"/>
    </location>
</feature>
<dbReference type="GO" id="GO:0006123">
    <property type="term" value="P:mitochondrial electron transport, cytochrome c to oxygen"/>
    <property type="evidence" value="ECO:0007669"/>
    <property type="project" value="TreeGrafter"/>
</dbReference>
<organism evidence="12">
    <name type="scientific">Limnoperna fortunei</name>
    <name type="common">Golden mussel</name>
    <dbReference type="NCBI Taxonomy" id="356393"/>
    <lineage>
        <taxon>Eukaryota</taxon>
        <taxon>Metazoa</taxon>
        <taxon>Spiralia</taxon>
        <taxon>Lophotrochozoa</taxon>
        <taxon>Mollusca</taxon>
        <taxon>Bivalvia</taxon>
        <taxon>Autobranchia</taxon>
        <taxon>Pteriomorphia</taxon>
        <taxon>Mytilida</taxon>
        <taxon>Mytiloidea</taxon>
        <taxon>Mytilidae</taxon>
        <taxon>Arcuatulinae</taxon>
        <taxon>Limnoperna</taxon>
    </lineage>
</organism>
<dbReference type="RefSeq" id="YP_009192099.1">
    <property type="nucleotide sequence ID" value="NC_028706.1"/>
</dbReference>
<evidence type="ECO:0000256" key="6">
    <source>
        <dbReference type="ARBA" id="ARBA00022692"/>
    </source>
</evidence>
<dbReference type="CTD" id="4512"/>
<accession>A0A0R7GSL8</accession>
<name>A0A0R7GSL8_LIMFO</name>
<dbReference type="PROSITE" id="PS00077">
    <property type="entry name" value="COX1_CUB"/>
    <property type="match status" value="1"/>
</dbReference>
<keyword evidence="9" id="KW-0813">Transport</keyword>
<dbReference type="InterPro" id="IPR000883">
    <property type="entry name" value="Cyt_C_Oxase_1"/>
</dbReference>
<comment type="pathway">
    <text evidence="3 9">Energy metabolism; oxidative phosphorylation.</text>
</comment>
<feature type="transmembrane region" description="Helical" evidence="10">
    <location>
        <begin position="229"/>
        <end position="249"/>
    </location>
</feature>
<dbReference type="CDD" id="cd01663">
    <property type="entry name" value="Cyt_c_Oxidase_I"/>
    <property type="match status" value="1"/>
</dbReference>
<dbReference type="SUPFAM" id="SSF81442">
    <property type="entry name" value="Cytochrome c oxidase subunit I-like"/>
    <property type="match status" value="1"/>
</dbReference>
<feature type="transmembrane region" description="Helical" evidence="10">
    <location>
        <begin position="289"/>
        <end position="311"/>
    </location>
</feature>
<evidence type="ECO:0000256" key="10">
    <source>
        <dbReference type="SAM" id="Phobius"/>
    </source>
</evidence>
<feature type="transmembrane region" description="Helical" evidence="10">
    <location>
        <begin position="438"/>
        <end position="459"/>
    </location>
</feature>
<evidence type="ECO:0000259" key="11">
    <source>
        <dbReference type="PROSITE" id="PS50855"/>
    </source>
</evidence>
<dbReference type="PANTHER" id="PTHR10422:SF18">
    <property type="entry name" value="CYTOCHROME C OXIDASE SUBUNIT 1"/>
    <property type="match status" value="1"/>
</dbReference>
<keyword evidence="9" id="KW-0679">Respiratory chain</keyword>
<dbReference type="GO" id="GO:0004129">
    <property type="term" value="F:cytochrome-c oxidase activity"/>
    <property type="evidence" value="ECO:0007669"/>
    <property type="project" value="UniProtKB-EC"/>
</dbReference>
<dbReference type="PANTHER" id="PTHR10422">
    <property type="entry name" value="CYTOCHROME C OXIDASE SUBUNIT 1"/>
    <property type="match status" value="1"/>
</dbReference>
<keyword evidence="9 12" id="KW-0496">Mitochondrion</keyword>
<feature type="transmembrane region" description="Helical" evidence="10">
    <location>
        <begin position="256"/>
        <end position="277"/>
    </location>
</feature>
<keyword evidence="8 9" id="KW-0472">Membrane</keyword>
<keyword evidence="9" id="KW-0479">Metal-binding</keyword>
<reference evidence="12" key="1">
    <citation type="journal article" date="2015" name="Gene">
        <title>The complete mitochondrial genome of the golden mussel limnoperna fortunei and comparative mitogenomics of mytilidae.</title>
        <authorList>
            <person name="Uliano-Silva M."/>
            <person name="Alves Americo J."/>
            <person name="Costa I."/>
            <person name="Schomaker-Bastos A."/>
            <person name="de Freitas Rebelo M."/>
            <person name="Prosdocimi F."/>
        </authorList>
    </citation>
    <scope>NUCLEOTIDE SEQUENCE</scope>
</reference>
<evidence type="ECO:0000256" key="4">
    <source>
        <dbReference type="ARBA" id="ARBA00009578"/>
    </source>
</evidence>
<dbReference type="Gene3D" id="1.20.210.10">
    <property type="entry name" value="Cytochrome c oxidase-like, subunit I domain"/>
    <property type="match status" value="1"/>
</dbReference>
<evidence type="ECO:0000256" key="2">
    <source>
        <dbReference type="ARBA" id="ARBA00004141"/>
    </source>
</evidence>
<gene>
    <name evidence="12" type="primary">COX1</name>
</gene>
<dbReference type="PRINTS" id="PR01165">
    <property type="entry name" value="CYCOXIDASEI"/>
</dbReference>
<evidence type="ECO:0000256" key="8">
    <source>
        <dbReference type="ARBA" id="ARBA00023136"/>
    </source>
</evidence>
<proteinExistence type="inferred from homology"/>
<comment type="cofactor">
    <cofactor evidence="1">
        <name>heme</name>
        <dbReference type="ChEBI" id="CHEBI:30413"/>
    </cofactor>
</comment>
<keyword evidence="9" id="KW-0186">Copper</keyword>
<keyword evidence="9" id="KW-0408">Iron</keyword>
<feature type="transmembrane region" description="Helical" evidence="10">
    <location>
        <begin position="399"/>
        <end position="418"/>
    </location>
</feature>
<keyword evidence="9" id="KW-0349">Heme</keyword>
<comment type="function">
    <text evidence="9">Component of the cytochrome c oxidase, the last enzyme in the mitochondrial electron transport chain which drives oxidative phosphorylation. The respiratory chain contains 3 multisubunit complexes succinate dehydrogenase (complex II, CII), ubiquinol-cytochrome c oxidoreductase (cytochrome b-c1 complex, complex III, CIII) and cytochrome c oxidase (complex IV, CIV), that cooperate to transfer electrons derived from NADH and succinate to molecular oxygen, creating an electrochemical gradient over the inner membrane that drives transmembrane transport and the ATP synthase. Cytochrome c oxidase is the component of the respiratory chain that catalyzes the reduction of oxygen to water. Electrons originating from reduced cytochrome c in the intermembrane space (IMS) are transferred via the dinuclear copper A center (CU(A)) of subunit 2 and heme A of subunit 1 to the active site in subunit 1, a binuclear center (BNC) formed by heme A3 and copper B (CU(B)). The BNC reduces molecular oxygen to 2 water molecules using 4 electrons from cytochrome c in the IMS and 4 protons from the mitochondrial matrix.</text>
</comment>
<feature type="transmembrane region" description="Helical" evidence="10">
    <location>
        <begin position="323"/>
        <end position="345"/>
    </location>
</feature>
<keyword evidence="7 10" id="KW-1133">Transmembrane helix</keyword>
<evidence type="ECO:0000256" key="1">
    <source>
        <dbReference type="ARBA" id="ARBA00001971"/>
    </source>
</evidence>
<dbReference type="GeneID" id="26520972"/>
<evidence type="ECO:0000256" key="9">
    <source>
        <dbReference type="RuleBase" id="RU000369"/>
    </source>
</evidence>
<dbReference type="UniPathway" id="UPA00705"/>